<evidence type="ECO:0000256" key="13">
    <source>
        <dbReference type="ARBA" id="ARBA00023237"/>
    </source>
</evidence>
<dbReference type="OrthoDB" id="9808948at2"/>
<name>A0A4Q5LTS7_9BACT</name>
<feature type="domain" description="Soluble ligand binding" evidence="16">
    <location>
        <begin position="320"/>
        <end position="367"/>
    </location>
</feature>
<dbReference type="InterPro" id="IPR003715">
    <property type="entry name" value="Poly_export_N"/>
</dbReference>
<dbReference type="AlphaFoldDB" id="A0A4Q5LTS7"/>
<keyword evidence="3" id="KW-0813">Transport</keyword>
<dbReference type="Gene3D" id="3.10.560.10">
    <property type="entry name" value="Outer membrane lipoprotein wza domain like"/>
    <property type="match status" value="6"/>
</dbReference>
<dbReference type="Proteomes" id="UP000293162">
    <property type="component" value="Unassembled WGS sequence"/>
</dbReference>
<evidence type="ECO:0000256" key="3">
    <source>
        <dbReference type="ARBA" id="ARBA00022448"/>
    </source>
</evidence>
<evidence type="ECO:0000256" key="14">
    <source>
        <dbReference type="ARBA" id="ARBA00023288"/>
    </source>
</evidence>
<keyword evidence="12" id="KW-0564">Palmitate</keyword>
<evidence type="ECO:0000256" key="7">
    <source>
        <dbReference type="ARBA" id="ARBA00022729"/>
    </source>
</evidence>
<organism evidence="18 19">
    <name type="scientific">Emticicia agri</name>
    <dbReference type="NCBI Taxonomy" id="2492393"/>
    <lineage>
        <taxon>Bacteria</taxon>
        <taxon>Pseudomonadati</taxon>
        <taxon>Bacteroidota</taxon>
        <taxon>Cytophagia</taxon>
        <taxon>Cytophagales</taxon>
        <taxon>Leadbetterellaceae</taxon>
        <taxon>Emticicia</taxon>
    </lineage>
</organism>
<accession>A0A4Q5LTS7</accession>
<dbReference type="GO" id="GO:0015159">
    <property type="term" value="F:polysaccharide transmembrane transporter activity"/>
    <property type="evidence" value="ECO:0007669"/>
    <property type="project" value="InterPro"/>
</dbReference>
<dbReference type="Pfam" id="PF22461">
    <property type="entry name" value="SLBB_2"/>
    <property type="match status" value="1"/>
</dbReference>
<feature type="domain" description="Soluble ligand binding" evidence="16">
    <location>
        <begin position="495"/>
        <end position="539"/>
    </location>
</feature>
<feature type="domain" description="Soluble ligand binding" evidence="16">
    <location>
        <begin position="237"/>
        <end position="281"/>
    </location>
</feature>
<keyword evidence="10" id="KW-0626">Porin</keyword>
<evidence type="ECO:0000256" key="12">
    <source>
        <dbReference type="ARBA" id="ARBA00023139"/>
    </source>
</evidence>
<dbReference type="GO" id="GO:0046930">
    <property type="term" value="C:pore complex"/>
    <property type="evidence" value="ECO:0007669"/>
    <property type="project" value="UniProtKB-KW"/>
</dbReference>
<evidence type="ECO:0000256" key="10">
    <source>
        <dbReference type="ARBA" id="ARBA00023114"/>
    </source>
</evidence>
<evidence type="ECO:0000313" key="18">
    <source>
        <dbReference type="EMBL" id="RYU92907.1"/>
    </source>
</evidence>
<evidence type="ECO:0000259" key="17">
    <source>
        <dbReference type="Pfam" id="PF22461"/>
    </source>
</evidence>
<keyword evidence="7" id="KW-0732">Signal</keyword>
<evidence type="ECO:0000256" key="9">
    <source>
        <dbReference type="ARBA" id="ARBA00023065"/>
    </source>
</evidence>
<evidence type="ECO:0000256" key="6">
    <source>
        <dbReference type="ARBA" id="ARBA00022692"/>
    </source>
</evidence>
<dbReference type="InterPro" id="IPR019554">
    <property type="entry name" value="Soluble_ligand-bd"/>
</dbReference>
<evidence type="ECO:0000259" key="16">
    <source>
        <dbReference type="Pfam" id="PF10531"/>
    </source>
</evidence>
<keyword evidence="9" id="KW-0406">Ion transport</keyword>
<keyword evidence="6" id="KW-0812">Transmembrane</keyword>
<dbReference type="GO" id="GO:0009279">
    <property type="term" value="C:cell outer membrane"/>
    <property type="evidence" value="ECO:0007669"/>
    <property type="project" value="UniProtKB-SubCell"/>
</dbReference>
<dbReference type="GO" id="GO:0006811">
    <property type="term" value="P:monoatomic ion transport"/>
    <property type="evidence" value="ECO:0007669"/>
    <property type="project" value="UniProtKB-KW"/>
</dbReference>
<keyword evidence="8" id="KW-0625">Polysaccharide transport</keyword>
<keyword evidence="5 18" id="KW-0762">Sugar transport</keyword>
<reference evidence="18 19" key="1">
    <citation type="submission" date="2019-02" db="EMBL/GenBank/DDBJ databases">
        <title>Bacterial novel species Emticicia sp. 17J42-9 isolated from soil.</title>
        <authorList>
            <person name="Jung H.-Y."/>
        </authorList>
    </citation>
    <scope>NUCLEOTIDE SEQUENCE [LARGE SCALE GENOMIC DNA]</scope>
    <source>
        <strain evidence="18 19">17J42-9</strain>
    </source>
</reference>
<feature type="domain" description="SLBB" evidence="17">
    <location>
        <begin position="588"/>
        <end position="665"/>
    </location>
</feature>
<dbReference type="PANTHER" id="PTHR33619">
    <property type="entry name" value="POLYSACCHARIDE EXPORT PROTEIN GFCE-RELATED"/>
    <property type="match status" value="1"/>
</dbReference>
<evidence type="ECO:0000256" key="2">
    <source>
        <dbReference type="ARBA" id="ARBA00009450"/>
    </source>
</evidence>
<dbReference type="InterPro" id="IPR054765">
    <property type="entry name" value="SLBB_dom"/>
</dbReference>
<comment type="similarity">
    <text evidence="2">Belongs to the BexD/CtrA/VexA family.</text>
</comment>
<evidence type="ECO:0000256" key="1">
    <source>
        <dbReference type="ARBA" id="ARBA00004571"/>
    </source>
</evidence>
<dbReference type="Pfam" id="PF02563">
    <property type="entry name" value="Poly_export"/>
    <property type="match status" value="1"/>
</dbReference>
<keyword evidence="14" id="KW-0449">Lipoprotein</keyword>
<feature type="domain" description="Soluble ligand binding" evidence="16">
    <location>
        <begin position="673"/>
        <end position="707"/>
    </location>
</feature>
<keyword evidence="13" id="KW-0998">Cell outer membrane</keyword>
<comment type="subcellular location">
    <subcellularLocation>
        <location evidence="1">Cell outer membrane</location>
        <topology evidence="1">Multi-pass membrane protein</topology>
    </subcellularLocation>
</comment>
<gene>
    <name evidence="18" type="ORF">EWM59_24810</name>
</gene>
<proteinExistence type="inferred from homology"/>
<dbReference type="PANTHER" id="PTHR33619:SF3">
    <property type="entry name" value="POLYSACCHARIDE EXPORT PROTEIN GFCE-RELATED"/>
    <property type="match status" value="1"/>
</dbReference>
<evidence type="ECO:0000256" key="5">
    <source>
        <dbReference type="ARBA" id="ARBA00022597"/>
    </source>
</evidence>
<evidence type="ECO:0000313" key="19">
    <source>
        <dbReference type="Proteomes" id="UP000293162"/>
    </source>
</evidence>
<evidence type="ECO:0000259" key="15">
    <source>
        <dbReference type="Pfam" id="PF02563"/>
    </source>
</evidence>
<comment type="caution">
    <text evidence="18">The sequence shown here is derived from an EMBL/GenBank/DDBJ whole genome shotgun (WGS) entry which is preliminary data.</text>
</comment>
<dbReference type="InterPro" id="IPR049712">
    <property type="entry name" value="Poly_export"/>
</dbReference>
<evidence type="ECO:0000256" key="4">
    <source>
        <dbReference type="ARBA" id="ARBA00022452"/>
    </source>
</evidence>
<keyword evidence="19" id="KW-1185">Reference proteome</keyword>
<dbReference type="RefSeq" id="WP_130023934.1">
    <property type="nucleotide sequence ID" value="NZ_SEWF01000066.1"/>
</dbReference>
<keyword evidence="4" id="KW-1134">Transmembrane beta strand</keyword>
<sequence>MTSSKIFYKVLIIFLFGFFEVAYSQTPTNLPSNVDNISDKQIEAFLKEAEAKGFSEAQIEAAALANGYSAQDIAKIRERINRLKTGTTEVKANTVGTAKLENVTREQIGEVAERTPIAVSDKQEVGKKLETFGSQIFNNKSLTFEPNLRIPTPKGYILGPDDELKIDITGYAYQHYDVKVSPEGTIKIENLSPIYVNGNTIEQAKIKIIERLKTLFAGLQNGRLTADVTLGSVRSIKVTLVGEVNNPGTYTVSSLASAFNALYLSGGPNNNGSFRNIQIFRNNTLIKKIDVYDFLLKGTLEDNITLFDQDVILVPLFKKKVRIEGEVKRNGIFELNEDDDFNTLLNYAGGYTEQAYTSTVNVHRNTKTEKRLQTFDPVANPGFPTQNGDQFYVGTILDRFENKVEIRGAVFRPGEFALGDKIKTLKQLIESAQGLREDAYLSRAILVREQENLDPMYMPIDLSKLMKGEIPDIELKRQDQLLVKSLVEIRQERKIDIEGAVNNPGNYSYAENMSIRDVILLAGGFTDGATSKRIEVARRVYNDESTEKSVEIIAVNISKDLNPAEGGIKLMPFDKIFVRNLPNYEVQQTVIVQGEVNYPGAYTIESKSERLSDVIDRAGGLRPESSISGAKLYRDEKLIFVDFDKALKNKKTASNLFLENGDRIVIPKEKQTVSISGQVLNPTTVAYQPNFSFGDYIAQAGGFTDEAFIRKTYVQYANGSTDRTRNFFGIKVYPKVQQGMSIQVPVRTKVRMTSAERIAIGTGFVSLSAVLLTLVRLL</sequence>
<protein>
    <submittedName>
        <fullName evidence="18">Sugar transporter</fullName>
    </submittedName>
</protein>
<feature type="domain" description="Polysaccharide export protein N-terminal" evidence="15">
    <location>
        <begin position="152"/>
        <end position="214"/>
    </location>
</feature>
<evidence type="ECO:0000256" key="8">
    <source>
        <dbReference type="ARBA" id="ARBA00023047"/>
    </source>
</evidence>
<dbReference type="GO" id="GO:0015288">
    <property type="term" value="F:porin activity"/>
    <property type="evidence" value="ECO:0007669"/>
    <property type="project" value="UniProtKB-KW"/>
</dbReference>
<evidence type="ECO:0000256" key="11">
    <source>
        <dbReference type="ARBA" id="ARBA00023136"/>
    </source>
</evidence>
<dbReference type="EMBL" id="SEWF01000066">
    <property type="protein sequence ID" value="RYU92907.1"/>
    <property type="molecule type" value="Genomic_DNA"/>
</dbReference>
<dbReference type="Pfam" id="PF10531">
    <property type="entry name" value="SLBB"/>
    <property type="match status" value="4"/>
</dbReference>
<keyword evidence="11" id="KW-0472">Membrane</keyword>